<dbReference type="InterPro" id="IPR012337">
    <property type="entry name" value="RNaseH-like_sf"/>
</dbReference>
<dbReference type="SUPFAM" id="SSF53098">
    <property type="entry name" value="Ribonuclease H-like"/>
    <property type="match status" value="1"/>
</dbReference>
<dbReference type="Pfam" id="PF13701">
    <property type="entry name" value="DDE_Tnp_1_4"/>
    <property type="match status" value="1"/>
</dbReference>
<dbReference type="InterPro" id="IPR047960">
    <property type="entry name" value="Transpos_IS1380"/>
</dbReference>
<reference evidence="4 5" key="1">
    <citation type="submission" date="2016-09" db="EMBL/GenBank/DDBJ databases">
        <title>Acidihalobacter prosperus V6 (DSM14174).</title>
        <authorList>
            <person name="Khaleque H.N."/>
            <person name="Ramsay J.P."/>
            <person name="Murphy R.J.T."/>
            <person name="Kaksonen A.H."/>
            <person name="Boxall N.J."/>
            <person name="Watkin E.L.J."/>
        </authorList>
    </citation>
    <scope>NUCLEOTIDE SEQUENCE [LARGE SCALE GENOMIC DNA]</scope>
    <source>
        <strain evidence="4 5">V6</strain>
    </source>
</reference>
<dbReference type="KEGG" id="aaeo:BJI67_00875"/>
<dbReference type="InterPro" id="IPR025668">
    <property type="entry name" value="Tnp_DDE_dom"/>
</dbReference>
<keyword evidence="5" id="KW-1185">Reference proteome</keyword>
<dbReference type="KEGG" id="aaeo:BJI67_04245"/>
<evidence type="ECO:0000313" key="4">
    <source>
        <dbReference type="EMBL" id="AOV16382.1"/>
    </source>
</evidence>
<evidence type="ECO:0000313" key="5">
    <source>
        <dbReference type="Proteomes" id="UP000095342"/>
    </source>
</evidence>
<proteinExistence type="predicted"/>
<sequence length="447" mass="50730">MKRLKIEQSDADIISHSGLALIGQAIKRHTKLSSQLDASIPLRHGIKHSDVIKSYLALLSIGKSDFEAINTIESEFYFMSAMDINDIPCEATLRQRMDKHAEHFLPIVERASRDFLSNIQPTLRPLPTGHIPIDADVTPMDNSGSHKEGVSRTYKGHDGFAPMAVYLGQEGYCIGFDFREGKQHCQKDTPALLAKTLRQAREITTQPLLLRLDGGNDSIENIDVILEHSEDHKTQSPVDFLIKWNPRKQDKAYWLGLAEQKGRWEEPREGKRIATFSLQVSRQWQGDEYSVRQVIRLTERTLDKQGQILLVPEIDLEGWWTSLDISEGDIIQLYADHGTSEQFHSEFKTDMDIERLPSGKFATNALVLGASVLAYNILRWIGQNGLLGPTSPKRNKAKRRRIKTVMQELMYVAARIIRTSRYIKIGFGKGCRALQAFETVYQKLAYG</sequence>
<dbReference type="EMBL" id="CP017448">
    <property type="protein sequence ID" value="AOV15807.1"/>
    <property type="molecule type" value="Genomic_DNA"/>
</dbReference>
<protein>
    <submittedName>
        <fullName evidence="4">Transposase</fullName>
    </submittedName>
</protein>
<evidence type="ECO:0000259" key="1">
    <source>
        <dbReference type="Pfam" id="PF13701"/>
    </source>
</evidence>
<dbReference type="AlphaFoldDB" id="A0A1D8K5Z4"/>
<dbReference type="Proteomes" id="UP000095342">
    <property type="component" value="Chromosome"/>
</dbReference>
<dbReference type="KEGG" id="aaeo:BJI67_03160"/>
<feature type="domain" description="Transposase DDE" evidence="1">
    <location>
        <begin position="3"/>
        <end position="445"/>
    </location>
</feature>
<evidence type="ECO:0000313" key="3">
    <source>
        <dbReference type="EMBL" id="AOV16200.1"/>
    </source>
</evidence>
<dbReference type="NCBIfam" id="NF033539">
    <property type="entry name" value="transpos_IS1380"/>
    <property type="match status" value="1"/>
</dbReference>
<dbReference type="EMBL" id="CP017448">
    <property type="protein sequence ID" value="AOV16200.1"/>
    <property type="molecule type" value="Genomic_DNA"/>
</dbReference>
<organism evidence="4 5">
    <name type="scientific">Acidihalobacter aeolianus</name>
    <dbReference type="NCBI Taxonomy" id="2792603"/>
    <lineage>
        <taxon>Bacteria</taxon>
        <taxon>Pseudomonadati</taxon>
        <taxon>Pseudomonadota</taxon>
        <taxon>Gammaproteobacteria</taxon>
        <taxon>Chromatiales</taxon>
        <taxon>Ectothiorhodospiraceae</taxon>
        <taxon>Acidihalobacter</taxon>
    </lineage>
</organism>
<dbReference type="RefSeq" id="WP_070071407.1">
    <property type="nucleotide sequence ID" value="NZ_CP017448.1"/>
</dbReference>
<accession>A0A1D8K5Z4</accession>
<dbReference type="EMBL" id="CP017448">
    <property type="protein sequence ID" value="AOV16382.1"/>
    <property type="molecule type" value="Genomic_DNA"/>
</dbReference>
<gene>
    <name evidence="2" type="ORF">BJI67_00875</name>
    <name evidence="3" type="ORF">BJI67_03160</name>
    <name evidence="4" type="ORF">BJI67_04245</name>
</gene>
<evidence type="ECO:0000313" key="2">
    <source>
        <dbReference type="EMBL" id="AOV15807.1"/>
    </source>
</evidence>
<name>A0A1D8K5Z4_9GAMM</name>